<reference evidence="2 3" key="1">
    <citation type="journal article" date="2012" name="J. Bacteriol.">
        <title>Genome Sequence of Pectin-Degrading Alishewanella aestuarii Strain B11T, Isolated from Tidal Flat Sediment.</title>
        <authorList>
            <person name="Jung J."/>
            <person name="Choi S."/>
            <person name="Chun J."/>
            <person name="Park W."/>
        </authorList>
    </citation>
    <scope>NUCLEOTIDE SEQUENCE [LARGE SCALE GENOMIC DNA]</scope>
    <source>
        <strain evidence="2 3">B11</strain>
    </source>
</reference>
<protein>
    <recommendedName>
        <fullName evidence="1">Transposase IS200-like domain-containing protein</fullName>
    </recommendedName>
</protein>
<evidence type="ECO:0000313" key="2">
    <source>
        <dbReference type="EMBL" id="EJI86916.1"/>
    </source>
</evidence>
<comment type="caution">
    <text evidence="2">The sequence shown here is derived from an EMBL/GenBank/DDBJ whole genome shotgun (WGS) entry which is preliminary data.</text>
</comment>
<dbReference type="Pfam" id="PF01797">
    <property type="entry name" value="Y1_Tnp"/>
    <property type="match status" value="1"/>
</dbReference>
<organism evidence="2 3">
    <name type="scientific">Alishewanella aestuarii B11</name>
    <dbReference type="NCBI Taxonomy" id="1197174"/>
    <lineage>
        <taxon>Bacteria</taxon>
        <taxon>Pseudomonadati</taxon>
        <taxon>Pseudomonadota</taxon>
        <taxon>Gammaproteobacteria</taxon>
        <taxon>Alteromonadales</taxon>
        <taxon>Alteromonadaceae</taxon>
        <taxon>Alishewanella</taxon>
    </lineage>
</organism>
<dbReference type="AlphaFoldDB" id="J1QMT7"/>
<dbReference type="PANTHER" id="PTHR34322:SF2">
    <property type="entry name" value="TRANSPOSASE IS200-LIKE DOMAIN-CONTAINING PROTEIN"/>
    <property type="match status" value="1"/>
</dbReference>
<dbReference type="PANTHER" id="PTHR34322">
    <property type="entry name" value="TRANSPOSASE, Y1_TNP DOMAIN-CONTAINING"/>
    <property type="match status" value="1"/>
</dbReference>
<keyword evidence="3" id="KW-1185">Reference proteome</keyword>
<dbReference type="SUPFAM" id="SSF143422">
    <property type="entry name" value="Transposase IS200-like"/>
    <property type="match status" value="1"/>
</dbReference>
<feature type="domain" description="Transposase IS200-like" evidence="1">
    <location>
        <begin position="9"/>
        <end position="124"/>
    </location>
</feature>
<dbReference type="GO" id="GO:0003677">
    <property type="term" value="F:DNA binding"/>
    <property type="evidence" value="ECO:0007669"/>
    <property type="project" value="InterPro"/>
</dbReference>
<dbReference type="InterPro" id="IPR002686">
    <property type="entry name" value="Transposase_17"/>
</dbReference>
<accession>J1QMT7</accession>
<proteinExistence type="predicted"/>
<dbReference type="InterPro" id="IPR036515">
    <property type="entry name" value="Transposase_17_sf"/>
</dbReference>
<evidence type="ECO:0000313" key="3">
    <source>
        <dbReference type="Proteomes" id="UP000012043"/>
    </source>
</evidence>
<name>J1QMT7_9ALTE</name>
<sequence length="236" mass="27364">MPRQPRFSLPGYAQHIIQRGNNRQVCFFTRQDYTVYLERLQHYAQQHQVAIHAFVLMTNHVHLLATPQLENSLSLMMQDLGRYYVRYINKSYGRTGTLWEGRYKATLVDNDRYALAVSRYIELNPVRAGMVDHPAAYPWSSYQANALGKTIQLWQPLPAYLVLGETAAQRQQSYRELFSQPFSDKALAEIRLASQGEWVLGSEHFKQQINAQLNVQRSITPSRKQPTYSEPVNEET</sequence>
<dbReference type="GO" id="GO:0006313">
    <property type="term" value="P:DNA transposition"/>
    <property type="evidence" value="ECO:0007669"/>
    <property type="project" value="InterPro"/>
</dbReference>
<dbReference type="Gene3D" id="3.30.70.1290">
    <property type="entry name" value="Transposase IS200-like"/>
    <property type="match status" value="1"/>
</dbReference>
<dbReference type="EMBL" id="ALAB01000002">
    <property type="protein sequence ID" value="EJI86916.1"/>
    <property type="molecule type" value="Genomic_DNA"/>
</dbReference>
<gene>
    <name evidence="2" type="ORF">AEST_04620</name>
</gene>
<dbReference type="RefSeq" id="WP_008606752.1">
    <property type="nucleotide sequence ID" value="NZ_ALAB01000002.1"/>
</dbReference>
<evidence type="ECO:0000259" key="1">
    <source>
        <dbReference type="SMART" id="SM01321"/>
    </source>
</evidence>
<dbReference type="PATRIC" id="fig|1197174.4.peg.453"/>
<dbReference type="GO" id="GO:0004803">
    <property type="term" value="F:transposase activity"/>
    <property type="evidence" value="ECO:0007669"/>
    <property type="project" value="InterPro"/>
</dbReference>
<dbReference type="SMART" id="SM01321">
    <property type="entry name" value="Y1_Tnp"/>
    <property type="match status" value="1"/>
</dbReference>
<dbReference type="Proteomes" id="UP000012043">
    <property type="component" value="Unassembled WGS sequence"/>
</dbReference>